<feature type="region of interest" description="Disordered" evidence="1">
    <location>
        <begin position="1"/>
        <end position="49"/>
    </location>
</feature>
<dbReference type="AlphaFoldDB" id="M5SJI8"/>
<comment type="caution">
    <text evidence="2">The sequence shown here is derived from an EMBL/GenBank/DDBJ whole genome shotgun (WGS) entry which is preliminary data.</text>
</comment>
<name>M5SJI8_9BACT</name>
<evidence type="ECO:0000256" key="1">
    <source>
        <dbReference type="SAM" id="MobiDB-lite"/>
    </source>
</evidence>
<dbReference type="EMBL" id="ANOF01000055">
    <property type="protein sequence ID" value="EMI27887.1"/>
    <property type="molecule type" value="Genomic_DNA"/>
</dbReference>
<evidence type="ECO:0000313" key="3">
    <source>
        <dbReference type="Proteomes" id="UP000011996"/>
    </source>
</evidence>
<dbReference type="STRING" id="1263868.RESH_01576"/>
<sequence length="49" mass="5492">MELPAKNGTGSNLNICSAHKSLSSSSEIRSRDDRDRNHFTKKTSHVCFK</sequence>
<protein>
    <submittedName>
        <fullName evidence="2">Uncharacterized protein</fullName>
    </submittedName>
</protein>
<reference evidence="2 3" key="1">
    <citation type="journal article" date="2013" name="Mar. Genomics">
        <title>Expression of sulfatases in Rhodopirellula baltica and the diversity of sulfatases in the genus Rhodopirellula.</title>
        <authorList>
            <person name="Wegner C.E."/>
            <person name="Richter-Heitmann T."/>
            <person name="Klindworth A."/>
            <person name="Klockow C."/>
            <person name="Richter M."/>
            <person name="Achstetter T."/>
            <person name="Glockner F.O."/>
            <person name="Harder J."/>
        </authorList>
    </citation>
    <scope>NUCLEOTIDE SEQUENCE [LARGE SCALE GENOMIC DNA]</scope>
    <source>
        <strain evidence="2 3">SH398</strain>
    </source>
</reference>
<evidence type="ECO:0000313" key="2">
    <source>
        <dbReference type="EMBL" id="EMI27887.1"/>
    </source>
</evidence>
<proteinExistence type="predicted"/>
<feature type="compositionally biased region" description="Basic and acidic residues" evidence="1">
    <location>
        <begin position="28"/>
        <end position="38"/>
    </location>
</feature>
<feature type="compositionally biased region" description="Basic residues" evidence="1">
    <location>
        <begin position="39"/>
        <end position="49"/>
    </location>
</feature>
<gene>
    <name evidence="2" type="ORF">RESH_01576</name>
</gene>
<accession>M5SJI8</accession>
<organism evidence="2 3">
    <name type="scientific">Rhodopirellula europaea SH398</name>
    <dbReference type="NCBI Taxonomy" id="1263868"/>
    <lineage>
        <taxon>Bacteria</taxon>
        <taxon>Pseudomonadati</taxon>
        <taxon>Planctomycetota</taxon>
        <taxon>Planctomycetia</taxon>
        <taxon>Pirellulales</taxon>
        <taxon>Pirellulaceae</taxon>
        <taxon>Rhodopirellula</taxon>
    </lineage>
</organism>
<dbReference type="Proteomes" id="UP000011996">
    <property type="component" value="Unassembled WGS sequence"/>
</dbReference>